<proteinExistence type="predicted"/>
<dbReference type="AlphaFoldDB" id="A0AAW2TLX7"/>
<feature type="compositionally biased region" description="Low complexity" evidence="1">
    <location>
        <begin position="316"/>
        <end position="331"/>
    </location>
</feature>
<name>A0AAW2TLX7_9LAMI</name>
<evidence type="ECO:0000313" key="2">
    <source>
        <dbReference type="EMBL" id="KAL0405627.1"/>
    </source>
</evidence>
<sequence>MSSTDESVSYVGESQGDDPSEATSRRSGSPLPSYVAGRRWSLRQVARRLLDESSSEEEGVGEEEVSSPGEMESPPREERVSSGHRGSRPEGSAWVACGLRAGLRFPIPSFFYEASRDLKVPLNQLVPNSIRLLAAFSIVLRYNNLIPTSGLFYQCFQLKRTKPGVFHFAPRRGVSYLPTPSPPKHWKGDFFFILPPLPWNIPRRWIWESPPPVQISLADRSSNFCGLLDRLNERPYDCKELVDERLLSHFGLSPRGVPLREPLDDIMFSKYLRDEHRAALTPPATRSSRGTSFSSDQRGKRPAPALPGSSSKRSKPSSSAFLHSSSTRPVSTPSPPPPPRDLGARSSKSPPSSSGEVYTHLMLSLEKEEAPGRAADIMKGALPTGDKRLLSSLSSEDLD</sequence>
<protein>
    <submittedName>
        <fullName evidence="2">Uncharacterized protein</fullName>
    </submittedName>
</protein>
<accession>A0AAW2TLX7</accession>
<reference evidence="2" key="2">
    <citation type="journal article" date="2024" name="Plant">
        <title>Genomic evolution and insights into agronomic trait innovations of Sesamum species.</title>
        <authorList>
            <person name="Miao H."/>
            <person name="Wang L."/>
            <person name="Qu L."/>
            <person name="Liu H."/>
            <person name="Sun Y."/>
            <person name="Le M."/>
            <person name="Wang Q."/>
            <person name="Wei S."/>
            <person name="Zheng Y."/>
            <person name="Lin W."/>
            <person name="Duan Y."/>
            <person name="Cao H."/>
            <person name="Xiong S."/>
            <person name="Wang X."/>
            <person name="Wei L."/>
            <person name="Li C."/>
            <person name="Ma Q."/>
            <person name="Ju M."/>
            <person name="Zhao R."/>
            <person name="Li G."/>
            <person name="Mu C."/>
            <person name="Tian Q."/>
            <person name="Mei H."/>
            <person name="Zhang T."/>
            <person name="Gao T."/>
            <person name="Zhang H."/>
        </authorList>
    </citation>
    <scope>NUCLEOTIDE SEQUENCE</scope>
    <source>
        <strain evidence="2">KEN1</strain>
    </source>
</reference>
<feature type="region of interest" description="Disordered" evidence="1">
    <location>
        <begin position="278"/>
        <end position="357"/>
    </location>
</feature>
<reference evidence="2" key="1">
    <citation type="submission" date="2020-06" db="EMBL/GenBank/DDBJ databases">
        <authorList>
            <person name="Li T."/>
            <person name="Hu X."/>
            <person name="Zhang T."/>
            <person name="Song X."/>
            <person name="Zhang H."/>
            <person name="Dai N."/>
            <person name="Sheng W."/>
            <person name="Hou X."/>
            <person name="Wei L."/>
        </authorList>
    </citation>
    <scope>NUCLEOTIDE SEQUENCE</scope>
    <source>
        <strain evidence="2">KEN1</strain>
        <tissue evidence="2">Leaf</tissue>
    </source>
</reference>
<feature type="region of interest" description="Disordered" evidence="1">
    <location>
        <begin position="50"/>
        <end position="90"/>
    </location>
</feature>
<feature type="region of interest" description="Disordered" evidence="1">
    <location>
        <begin position="1"/>
        <end position="34"/>
    </location>
</feature>
<evidence type="ECO:0000256" key="1">
    <source>
        <dbReference type="SAM" id="MobiDB-lite"/>
    </source>
</evidence>
<feature type="compositionally biased region" description="Polar residues" evidence="1">
    <location>
        <begin position="284"/>
        <end position="296"/>
    </location>
</feature>
<organism evidence="2">
    <name type="scientific">Sesamum latifolium</name>
    <dbReference type="NCBI Taxonomy" id="2727402"/>
    <lineage>
        <taxon>Eukaryota</taxon>
        <taxon>Viridiplantae</taxon>
        <taxon>Streptophyta</taxon>
        <taxon>Embryophyta</taxon>
        <taxon>Tracheophyta</taxon>
        <taxon>Spermatophyta</taxon>
        <taxon>Magnoliopsida</taxon>
        <taxon>eudicotyledons</taxon>
        <taxon>Gunneridae</taxon>
        <taxon>Pentapetalae</taxon>
        <taxon>asterids</taxon>
        <taxon>lamiids</taxon>
        <taxon>Lamiales</taxon>
        <taxon>Pedaliaceae</taxon>
        <taxon>Sesamum</taxon>
    </lineage>
</organism>
<dbReference type="EMBL" id="JACGWN010000014">
    <property type="protein sequence ID" value="KAL0405627.1"/>
    <property type="molecule type" value="Genomic_DNA"/>
</dbReference>
<comment type="caution">
    <text evidence="2">The sequence shown here is derived from an EMBL/GenBank/DDBJ whole genome shotgun (WGS) entry which is preliminary data.</text>
</comment>
<feature type="compositionally biased region" description="Acidic residues" evidence="1">
    <location>
        <begin position="53"/>
        <end position="65"/>
    </location>
</feature>
<gene>
    <name evidence="2" type="ORF">Slati_3876600</name>
</gene>